<evidence type="ECO:0000313" key="4">
    <source>
        <dbReference type="Proteomes" id="UP000196594"/>
    </source>
</evidence>
<dbReference type="RefSeq" id="WP_087617305.1">
    <property type="nucleotide sequence ID" value="NZ_JAFBEY010000001.1"/>
</dbReference>
<dbReference type="InterPro" id="IPR051599">
    <property type="entry name" value="Cell_Envelope_Assoc"/>
</dbReference>
<feature type="domain" description="DUF218" evidence="2">
    <location>
        <begin position="40"/>
        <end position="180"/>
    </location>
</feature>
<dbReference type="Gene3D" id="3.40.50.620">
    <property type="entry name" value="HUPs"/>
    <property type="match status" value="1"/>
</dbReference>
<comment type="caution">
    <text evidence="3">The sequence shown here is derived from an EMBL/GenBank/DDBJ whole genome shotgun (WGS) entry which is preliminary data.</text>
</comment>
<name>A0ABX3ZHD3_9BACL</name>
<feature type="transmembrane region" description="Helical" evidence="1">
    <location>
        <begin position="5"/>
        <end position="22"/>
    </location>
</feature>
<evidence type="ECO:0000256" key="1">
    <source>
        <dbReference type="SAM" id="Phobius"/>
    </source>
</evidence>
<sequence>MKRIIFALLFILIILVLIFYWLDHEMNAVLKNEADGSNEYVVILGAKVKPGGIPSLSLKNRLDAAVDYLKKYPTVKAIVTGGQGADEDRTEASVMADYLVKHGIAENRILLEDQSTTTYENLLFAKKLLPDTTASITIISNDFHLKRATILARKLGLKADVVAAPTPKVINTKSRIRERLAIIKAYTRGQ</sequence>
<dbReference type="PANTHER" id="PTHR30336">
    <property type="entry name" value="INNER MEMBRANE PROTEIN, PROBABLE PERMEASE"/>
    <property type="match status" value="1"/>
</dbReference>
<reference evidence="3 4" key="1">
    <citation type="journal article" date="2017" name="Int. J. Syst. Evol. Microbiol.">
        <title>Solibacillus kalamii sp. nov., isolated from a high-efficiency particulate arrestance filter system used in the International Space Station.</title>
        <authorList>
            <person name="Checinska Sielaff A."/>
            <person name="Kumar R.M."/>
            <person name="Pal D."/>
            <person name="Mayilraj S."/>
            <person name="Venkateswaran K."/>
        </authorList>
    </citation>
    <scope>NUCLEOTIDE SEQUENCE [LARGE SCALE GENOMIC DNA]</scope>
    <source>
        <strain evidence="3 4">ISSFR-015</strain>
    </source>
</reference>
<accession>A0ABX3ZHD3</accession>
<keyword evidence="1" id="KW-0812">Transmembrane</keyword>
<dbReference type="InterPro" id="IPR003848">
    <property type="entry name" value="DUF218"/>
</dbReference>
<keyword evidence="1" id="KW-1133">Transmembrane helix</keyword>
<dbReference type="EMBL" id="NHNT01000005">
    <property type="protein sequence ID" value="OUZ39100.1"/>
    <property type="molecule type" value="Genomic_DNA"/>
</dbReference>
<evidence type="ECO:0000313" key="3">
    <source>
        <dbReference type="EMBL" id="OUZ39100.1"/>
    </source>
</evidence>
<gene>
    <name evidence="3" type="ORF">CBM15_09545</name>
</gene>
<dbReference type="PANTHER" id="PTHR30336:SF4">
    <property type="entry name" value="ENVELOPE BIOGENESIS FACTOR ELYC"/>
    <property type="match status" value="1"/>
</dbReference>
<dbReference type="CDD" id="cd06259">
    <property type="entry name" value="YdcF-like"/>
    <property type="match status" value="1"/>
</dbReference>
<dbReference type="Pfam" id="PF02698">
    <property type="entry name" value="DUF218"/>
    <property type="match status" value="1"/>
</dbReference>
<proteinExistence type="predicted"/>
<organism evidence="3 4">
    <name type="scientific">Solibacillus kalamii</name>
    <dbReference type="NCBI Taxonomy" id="1748298"/>
    <lineage>
        <taxon>Bacteria</taxon>
        <taxon>Bacillati</taxon>
        <taxon>Bacillota</taxon>
        <taxon>Bacilli</taxon>
        <taxon>Bacillales</taxon>
        <taxon>Caryophanaceae</taxon>
        <taxon>Solibacillus</taxon>
    </lineage>
</organism>
<dbReference type="Proteomes" id="UP000196594">
    <property type="component" value="Unassembled WGS sequence"/>
</dbReference>
<keyword evidence="1" id="KW-0472">Membrane</keyword>
<protein>
    <submittedName>
        <fullName evidence="3">Vancomycin resistance protein</fullName>
    </submittedName>
</protein>
<evidence type="ECO:0000259" key="2">
    <source>
        <dbReference type="Pfam" id="PF02698"/>
    </source>
</evidence>
<keyword evidence="4" id="KW-1185">Reference proteome</keyword>
<dbReference type="InterPro" id="IPR014729">
    <property type="entry name" value="Rossmann-like_a/b/a_fold"/>
</dbReference>